<proteinExistence type="inferred from homology"/>
<keyword evidence="4 9" id="KW-0812">Transmembrane</keyword>
<keyword evidence="11" id="KW-1185">Reference proteome</keyword>
<dbReference type="InterPro" id="IPR040359">
    <property type="entry name" value="GDU"/>
</dbReference>
<dbReference type="Proteomes" id="UP001327560">
    <property type="component" value="Chromosome 4"/>
</dbReference>
<dbReference type="GO" id="GO:0006865">
    <property type="term" value="P:amino acid transport"/>
    <property type="evidence" value="ECO:0007669"/>
    <property type="project" value="UniProtKB-KW"/>
</dbReference>
<sequence>MRTGAGLSTSSTAAAATAASAPSSATSGAAHSAWHSPVPYLFGGLAAMMGLIAFALLILACSYWKLSGYLDSASDADGTSEDAASNNSDDAAKPPPPARFFEESIVVIMAGECKPTFLATPTAGCAAASFGGRPDEAGHVAEMEAGKKTESAVSSPGVVAAIVAAAEASEARYHPKVWNSKRPARAADYGTTWEVATATMAAAGTWRSGGGPRVEICSILVEAGGGRDEAALIPRKPEEAETKRALIPRKPEEAETKLQCNRKLRCRGSRVPPLSLSLRSPCRSAAFPPPTTSPYFNINVTARRPNKKIIYLYDPNFVSIASCGVDVADGSFAAFVQDAAFIQ</sequence>
<dbReference type="GO" id="GO:0016020">
    <property type="term" value="C:membrane"/>
    <property type="evidence" value="ECO:0007669"/>
    <property type="project" value="UniProtKB-SubCell"/>
</dbReference>
<keyword evidence="7 9" id="KW-0472">Membrane</keyword>
<organism evidence="10 11">
    <name type="scientific">Canna indica</name>
    <name type="common">Indian-shot</name>
    <dbReference type="NCBI Taxonomy" id="4628"/>
    <lineage>
        <taxon>Eukaryota</taxon>
        <taxon>Viridiplantae</taxon>
        <taxon>Streptophyta</taxon>
        <taxon>Embryophyta</taxon>
        <taxon>Tracheophyta</taxon>
        <taxon>Spermatophyta</taxon>
        <taxon>Magnoliopsida</taxon>
        <taxon>Liliopsida</taxon>
        <taxon>Zingiberales</taxon>
        <taxon>Cannaceae</taxon>
        <taxon>Canna</taxon>
    </lineage>
</organism>
<gene>
    <name evidence="10" type="ORF">Cni_G14257</name>
</gene>
<protein>
    <submittedName>
        <fullName evidence="10">Protein GLUTAMINE DUMPER 3</fullName>
    </submittedName>
</protein>
<feature type="transmembrane region" description="Helical" evidence="9">
    <location>
        <begin position="42"/>
        <end position="64"/>
    </location>
</feature>
<evidence type="ECO:0000256" key="4">
    <source>
        <dbReference type="ARBA" id="ARBA00022692"/>
    </source>
</evidence>
<dbReference type="PANTHER" id="PTHR33228:SF82">
    <property type="entry name" value="OS06G0654400 PROTEIN"/>
    <property type="match status" value="1"/>
</dbReference>
<evidence type="ECO:0000256" key="5">
    <source>
        <dbReference type="ARBA" id="ARBA00022970"/>
    </source>
</evidence>
<accession>A0AAQ3KEE2</accession>
<keyword evidence="5" id="KW-0029">Amino-acid transport</keyword>
<evidence type="ECO:0000256" key="2">
    <source>
        <dbReference type="ARBA" id="ARBA00009977"/>
    </source>
</evidence>
<name>A0AAQ3KEE2_9LILI</name>
<comment type="similarity">
    <text evidence="2">Belongs to the GLUTAMINE DUMPER 1 (TC 9.B.60) family.</text>
</comment>
<keyword evidence="6 9" id="KW-1133">Transmembrane helix</keyword>
<comment type="subcellular location">
    <subcellularLocation>
        <location evidence="1">Membrane</location>
        <topology evidence="1">Single-pass membrane protein</topology>
    </subcellularLocation>
</comment>
<evidence type="ECO:0000256" key="1">
    <source>
        <dbReference type="ARBA" id="ARBA00004167"/>
    </source>
</evidence>
<evidence type="ECO:0000256" key="8">
    <source>
        <dbReference type="SAM" id="MobiDB-lite"/>
    </source>
</evidence>
<dbReference type="AlphaFoldDB" id="A0AAQ3KEE2"/>
<evidence type="ECO:0000256" key="3">
    <source>
        <dbReference type="ARBA" id="ARBA00022448"/>
    </source>
</evidence>
<dbReference type="GO" id="GO:0080143">
    <property type="term" value="P:regulation of amino acid export"/>
    <property type="evidence" value="ECO:0007669"/>
    <property type="project" value="InterPro"/>
</dbReference>
<keyword evidence="3" id="KW-0813">Transport</keyword>
<evidence type="ECO:0000256" key="6">
    <source>
        <dbReference type="ARBA" id="ARBA00022989"/>
    </source>
</evidence>
<evidence type="ECO:0000256" key="7">
    <source>
        <dbReference type="ARBA" id="ARBA00023136"/>
    </source>
</evidence>
<reference evidence="10 11" key="1">
    <citation type="submission" date="2023-10" db="EMBL/GenBank/DDBJ databases">
        <title>Chromosome-scale genome assembly provides insights into flower coloration mechanisms of Canna indica.</title>
        <authorList>
            <person name="Li C."/>
        </authorList>
    </citation>
    <scope>NUCLEOTIDE SEQUENCE [LARGE SCALE GENOMIC DNA]</scope>
    <source>
        <tissue evidence="10">Flower</tissue>
    </source>
</reference>
<dbReference type="EMBL" id="CP136893">
    <property type="protein sequence ID" value="WOL05528.1"/>
    <property type="molecule type" value="Genomic_DNA"/>
</dbReference>
<evidence type="ECO:0000313" key="11">
    <source>
        <dbReference type="Proteomes" id="UP001327560"/>
    </source>
</evidence>
<evidence type="ECO:0000313" key="10">
    <source>
        <dbReference type="EMBL" id="WOL05528.1"/>
    </source>
</evidence>
<feature type="region of interest" description="Disordered" evidence="8">
    <location>
        <begin position="77"/>
        <end position="96"/>
    </location>
</feature>
<dbReference type="PANTHER" id="PTHR33228">
    <property type="entry name" value="PROTEIN GLUTAMINE DUMPER 4-RELATED"/>
    <property type="match status" value="1"/>
</dbReference>
<evidence type="ECO:0000256" key="9">
    <source>
        <dbReference type="SAM" id="Phobius"/>
    </source>
</evidence>